<dbReference type="GO" id="GO:0005886">
    <property type="term" value="C:plasma membrane"/>
    <property type="evidence" value="ECO:0007669"/>
    <property type="project" value="TreeGrafter"/>
</dbReference>
<dbReference type="EMBL" id="AVBG01000003">
    <property type="protein sequence ID" value="KGP92111.1"/>
    <property type="molecule type" value="Genomic_DNA"/>
</dbReference>
<dbReference type="GO" id="GO:0006654">
    <property type="term" value="P:phosphatidic acid biosynthetic process"/>
    <property type="evidence" value="ECO:0007669"/>
    <property type="project" value="TreeGrafter"/>
</dbReference>
<evidence type="ECO:0000313" key="5">
    <source>
        <dbReference type="Proteomes" id="UP000030153"/>
    </source>
</evidence>
<evidence type="ECO:0000259" key="3">
    <source>
        <dbReference type="SMART" id="SM00563"/>
    </source>
</evidence>
<dbReference type="Proteomes" id="UP000030153">
    <property type="component" value="Unassembled WGS sequence"/>
</dbReference>
<dbReference type="eggNOG" id="COG0204">
    <property type="taxonomic scope" value="Bacteria"/>
</dbReference>
<comment type="caution">
    <text evidence="4">The sequence shown here is derived from an EMBL/GenBank/DDBJ whole genome shotgun (WGS) entry which is preliminary data.</text>
</comment>
<evidence type="ECO:0000313" key="4">
    <source>
        <dbReference type="EMBL" id="KGP92111.1"/>
    </source>
</evidence>
<dbReference type="Pfam" id="PF01553">
    <property type="entry name" value="Acyltransferase"/>
    <property type="match status" value="1"/>
</dbReference>
<reference evidence="4 5" key="1">
    <citation type="submission" date="2013-08" db="EMBL/GenBank/DDBJ databases">
        <title>Genome of Pontibacillus chungwhensis.</title>
        <authorList>
            <person name="Wang Q."/>
            <person name="Wang G."/>
        </authorList>
    </citation>
    <scope>NUCLEOTIDE SEQUENCE [LARGE SCALE GENOMIC DNA]</scope>
    <source>
        <strain evidence="4 5">BH030062</strain>
    </source>
</reference>
<dbReference type="STRING" id="1385513.N780_00545"/>
<sequence length="218" mass="25587">MIPANKSPFWEWGFHLVLKRMFKSQFNNLFYTGTLPSSTKHTLFLVNHSTWWDPLIIFLLNKHLFKANGYGMMHEEGLKSFPIFRKIGTFSINRSNPKDIIASLNYAKDRIDEGKAVWIFPQGDERPLEQRPLQFQAGASYIIEKSEQIQIIPVSLYYAFEQQRKPNIYVSIGGDLWPQVPPEQDRHKRTQFLESTCTAQLDHLKKQVIEKTSFYKLF</sequence>
<dbReference type="SMART" id="SM00563">
    <property type="entry name" value="PlsC"/>
    <property type="match status" value="1"/>
</dbReference>
<dbReference type="InterPro" id="IPR002123">
    <property type="entry name" value="Plipid/glycerol_acylTrfase"/>
</dbReference>
<keyword evidence="2 4" id="KW-0012">Acyltransferase</keyword>
<accession>A0A0A2UZX3</accession>
<dbReference type="GO" id="GO:0003841">
    <property type="term" value="F:1-acylglycerol-3-phosphate O-acyltransferase activity"/>
    <property type="evidence" value="ECO:0007669"/>
    <property type="project" value="TreeGrafter"/>
</dbReference>
<organism evidence="4 5">
    <name type="scientific">Pontibacillus chungwhensis BH030062</name>
    <dbReference type="NCBI Taxonomy" id="1385513"/>
    <lineage>
        <taxon>Bacteria</taxon>
        <taxon>Bacillati</taxon>
        <taxon>Bacillota</taxon>
        <taxon>Bacilli</taxon>
        <taxon>Bacillales</taxon>
        <taxon>Bacillaceae</taxon>
        <taxon>Pontibacillus</taxon>
    </lineage>
</organism>
<dbReference type="SUPFAM" id="SSF69593">
    <property type="entry name" value="Glycerol-3-phosphate (1)-acyltransferase"/>
    <property type="match status" value="1"/>
</dbReference>
<keyword evidence="1 4" id="KW-0808">Transferase</keyword>
<protein>
    <submittedName>
        <fullName evidence="4">Acyl-phosphate glycerol 3-phosphate acyltransferase</fullName>
    </submittedName>
</protein>
<feature type="domain" description="Phospholipid/glycerol acyltransferase" evidence="3">
    <location>
        <begin position="42"/>
        <end position="159"/>
    </location>
</feature>
<dbReference type="PANTHER" id="PTHR10434">
    <property type="entry name" value="1-ACYL-SN-GLYCEROL-3-PHOSPHATE ACYLTRANSFERASE"/>
    <property type="match status" value="1"/>
</dbReference>
<evidence type="ECO:0000256" key="2">
    <source>
        <dbReference type="ARBA" id="ARBA00023315"/>
    </source>
</evidence>
<proteinExistence type="predicted"/>
<dbReference type="PANTHER" id="PTHR10434:SF11">
    <property type="entry name" value="1-ACYL-SN-GLYCEROL-3-PHOSPHATE ACYLTRANSFERASE"/>
    <property type="match status" value="1"/>
</dbReference>
<dbReference type="CDD" id="cd06551">
    <property type="entry name" value="LPLAT"/>
    <property type="match status" value="1"/>
</dbReference>
<dbReference type="AlphaFoldDB" id="A0A0A2UZX3"/>
<name>A0A0A2UZX3_9BACI</name>
<gene>
    <name evidence="4" type="ORF">N780_00545</name>
</gene>
<dbReference type="RefSeq" id="WP_036781045.1">
    <property type="nucleotide sequence ID" value="NZ_AVBG01000003.1"/>
</dbReference>
<keyword evidence="5" id="KW-1185">Reference proteome</keyword>
<evidence type="ECO:0000256" key="1">
    <source>
        <dbReference type="ARBA" id="ARBA00022679"/>
    </source>
</evidence>